<proteinExistence type="predicted"/>
<dbReference type="SUPFAM" id="SSF55729">
    <property type="entry name" value="Acyl-CoA N-acyltransferases (Nat)"/>
    <property type="match status" value="1"/>
</dbReference>
<reference evidence="5" key="1">
    <citation type="submission" date="2017-02" db="EMBL/GenBank/DDBJ databases">
        <authorList>
            <person name="Varghese N."/>
            <person name="Submissions S."/>
        </authorList>
    </citation>
    <scope>NUCLEOTIDE SEQUENCE [LARGE SCALE GENOMIC DNA]</scope>
    <source>
        <strain evidence="5">ATCC BAA-73</strain>
    </source>
</reference>
<dbReference type="AlphaFoldDB" id="A0A1T4JMH9"/>
<keyword evidence="2" id="KW-0012">Acyltransferase</keyword>
<feature type="domain" description="N-acetyltransferase" evidence="3">
    <location>
        <begin position="3"/>
        <end position="155"/>
    </location>
</feature>
<dbReference type="GO" id="GO:0016747">
    <property type="term" value="F:acyltransferase activity, transferring groups other than amino-acyl groups"/>
    <property type="evidence" value="ECO:0007669"/>
    <property type="project" value="InterPro"/>
</dbReference>
<dbReference type="InterPro" id="IPR016181">
    <property type="entry name" value="Acyl_CoA_acyltransferase"/>
</dbReference>
<dbReference type="InterPro" id="IPR051556">
    <property type="entry name" value="N-term/lysine_N-AcTrnsfr"/>
</dbReference>
<gene>
    <name evidence="4" type="ORF">SAMN02745118_00208</name>
</gene>
<dbReference type="InterPro" id="IPR000182">
    <property type="entry name" value="GNAT_dom"/>
</dbReference>
<accession>A0A1T4JMH9</accession>
<protein>
    <submittedName>
        <fullName evidence="4">Acetyltransferase (GNAT) family protein</fullName>
    </submittedName>
</protein>
<evidence type="ECO:0000313" key="5">
    <source>
        <dbReference type="Proteomes" id="UP000190625"/>
    </source>
</evidence>
<dbReference type="PROSITE" id="PS51186">
    <property type="entry name" value="GNAT"/>
    <property type="match status" value="1"/>
</dbReference>
<organism evidence="4 5">
    <name type="scientific">Selenihalanaerobacter shriftii</name>
    <dbReference type="NCBI Taxonomy" id="142842"/>
    <lineage>
        <taxon>Bacteria</taxon>
        <taxon>Bacillati</taxon>
        <taxon>Bacillota</taxon>
        <taxon>Clostridia</taxon>
        <taxon>Halanaerobiales</taxon>
        <taxon>Halobacteroidaceae</taxon>
        <taxon>Selenihalanaerobacter</taxon>
    </lineage>
</organism>
<evidence type="ECO:0000259" key="3">
    <source>
        <dbReference type="PROSITE" id="PS51186"/>
    </source>
</evidence>
<name>A0A1T4JMH9_9FIRM</name>
<dbReference type="Pfam" id="PF00583">
    <property type="entry name" value="Acetyltransf_1"/>
    <property type="match status" value="1"/>
</dbReference>
<dbReference type="PANTHER" id="PTHR42919">
    <property type="entry name" value="N-ALPHA-ACETYLTRANSFERASE"/>
    <property type="match status" value="1"/>
</dbReference>
<keyword evidence="1 4" id="KW-0808">Transferase</keyword>
<evidence type="ECO:0000313" key="4">
    <source>
        <dbReference type="EMBL" id="SJZ31363.1"/>
    </source>
</evidence>
<keyword evidence="5" id="KW-1185">Reference proteome</keyword>
<dbReference type="Proteomes" id="UP000190625">
    <property type="component" value="Unassembled WGS sequence"/>
</dbReference>
<dbReference type="PANTHER" id="PTHR42919:SF8">
    <property type="entry name" value="N-ALPHA-ACETYLTRANSFERASE 50"/>
    <property type="match status" value="1"/>
</dbReference>
<dbReference type="RefSeq" id="WP_078808737.1">
    <property type="nucleotide sequence ID" value="NZ_FUWM01000003.1"/>
</dbReference>
<evidence type="ECO:0000256" key="2">
    <source>
        <dbReference type="ARBA" id="ARBA00023315"/>
    </source>
</evidence>
<dbReference type="Gene3D" id="3.40.630.30">
    <property type="match status" value="1"/>
</dbReference>
<dbReference type="CDD" id="cd04301">
    <property type="entry name" value="NAT_SF"/>
    <property type="match status" value="1"/>
</dbReference>
<dbReference type="EMBL" id="FUWM01000003">
    <property type="protein sequence ID" value="SJZ31363.1"/>
    <property type="molecule type" value="Genomic_DNA"/>
</dbReference>
<dbReference type="OrthoDB" id="2111574at2"/>
<dbReference type="STRING" id="142842.SAMN02745118_00208"/>
<sequence length="173" mass="19886">MEVKVRRAKIVDCGLVFNLTKRAFQDYNDPNLFPTTPGLLESKEEVISDIKNKEVLIAYVNDKPVGSVRFYSDNGKEFYLFRLGVLNKYQSQGVGKKLISEVEARVKDQGGERITLYSAYRLKELLAFYQSLGYEIIGTKDDSDYTRAIISKNLDNESNKDDREEDNYEVMGR</sequence>
<evidence type="ECO:0000256" key="1">
    <source>
        <dbReference type="ARBA" id="ARBA00022679"/>
    </source>
</evidence>